<dbReference type="InterPro" id="IPR037923">
    <property type="entry name" value="HTH-like"/>
</dbReference>
<dbReference type="InterPro" id="IPR009057">
    <property type="entry name" value="Homeodomain-like_sf"/>
</dbReference>
<gene>
    <name evidence="6" type="primary">rhaS_3</name>
    <name evidence="6" type="ORF">STARVERO_01545</name>
</gene>
<proteinExistence type="predicted"/>
<keyword evidence="1" id="KW-0805">Transcription regulation</keyword>
<dbReference type="SMART" id="SM00342">
    <property type="entry name" value="HTH_ARAC"/>
    <property type="match status" value="1"/>
</dbReference>
<dbReference type="EMBL" id="CACSAS010000001">
    <property type="protein sequence ID" value="CAA0092928.1"/>
    <property type="molecule type" value="Genomic_DNA"/>
</dbReference>
<sequence>MSAAFIPNMTSRREGISVLTDGHRRSWNGVLVELWEAEGAVGARAEYISEHPRLFVLLDQTGGEFELLLSPGHAQVPKRHAPRQISFIPAGMPLWSRFTSTTYLRHLDLHFDAEALRTRLADEVSREAFETPRLMFTDDRLMTFANMIAAECQTPLAFHELYGDSLTTAFFIDFLRSSPRAGRKRSALASWQLRRVIDYIDAHCADAIRLEELAQLVGLSSSYFSHAFKAATGVPPHQWQTDARLKRAQRLLLDTGMSLTEVAVATGFCDQAHFTRVFRQNLGAPPAAWRRDRRG</sequence>
<evidence type="ECO:0000313" key="7">
    <source>
        <dbReference type="Proteomes" id="UP000433050"/>
    </source>
</evidence>
<dbReference type="AlphaFoldDB" id="A0A5S9NR20"/>
<dbReference type="Pfam" id="PF12833">
    <property type="entry name" value="HTH_18"/>
    <property type="match status" value="1"/>
</dbReference>
<evidence type="ECO:0000256" key="2">
    <source>
        <dbReference type="ARBA" id="ARBA00023125"/>
    </source>
</evidence>
<keyword evidence="3" id="KW-0010">Activator</keyword>
<organism evidence="6 7">
    <name type="scientific">Starkeya nomas</name>
    <dbReference type="NCBI Taxonomy" id="2666134"/>
    <lineage>
        <taxon>Bacteria</taxon>
        <taxon>Pseudomonadati</taxon>
        <taxon>Pseudomonadota</taxon>
        <taxon>Alphaproteobacteria</taxon>
        <taxon>Hyphomicrobiales</taxon>
        <taxon>Xanthobacteraceae</taxon>
        <taxon>Starkeya</taxon>
    </lineage>
</organism>
<evidence type="ECO:0000313" key="6">
    <source>
        <dbReference type="EMBL" id="CAA0092928.1"/>
    </source>
</evidence>
<evidence type="ECO:0000256" key="3">
    <source>
        <dbReference type="ARBA" id="ARBA00023159"/>
    </source>
</evidence>
<accession>A0A5S9NR20</accession>
<keyword evidence="7" id="KW-1185">Reference proteome</keyword>
<keyword evidence="4" id="KW-0804">Transcription</keyword>
<dbReference type="InterPro" id="IPR018060">
    <property type="entry name" value="HTH_AraC"/>
</dbReference>
<dbReference type="SUPFAM" id="SSF51215">
    <property type="entry name" value="Regulatory protein AraC"/>
    <property type="match status" value="1"/>
</dbReference>
<dbReference type="Gene3D" id="1.10.10.60">
    <property type="entry name" value="Homeodomain-like"/>
    <property type="match status" value="2"/>
</dbReference>
<name>A0A5S9NR20_9HYPH</name>
<dbReference type="PANTHER" id="PTHR46796:SF14">
    <property type="entry name" value="TRANSCRIPTIONAL REGULATORY PROTEIN"/>
    <property type="match status" value="1"/>
</dbReference>
<feature type="domain" description="HTH araC/xylS-type" evidence="5">
    <location>
        <begin position="194"/>
        <end position="292"/>
    </location>
</feature>
<evidence type="ECO:0000259" key="5">
    <source>
        <dbReference type="PROSITE" id="PS01124"/>
    </source>
</evidence>
<dbReference type="PROSITE" id="PS00041">
    <property type="entry name" value="HTH_ARAC_FAMILY_1"/>
    <property type="match status" value="1"/>
</dbReference>
<evidence type="ECO:0000256" key="4">
    <source>
        <dbReference type="ARBA" id="ARBA00023163"/>
    </source>
</evidence>
<dbReference type="RefSeq" id="WP_244616645.1">
    <property type="nucleotide sequence ID" value="NZ_CACSAS010000001.1"/>
</dbReference>
<dbReference type="Proteomes" id="UP000433050">
    <property type="component" value="Unassembled WGS sequence"/>
</dbReference>
<protein>
    <submittedName>
        <fullName evidence="6">HTH-type transcriptional activator RhaS</fullName>
    </submittedName>
</protein>
<dbReference type="SUPFAM" id="SSF46689">
    <property type="entry name" value="Homeodomain-like"/>
    <property type="match status" value="2"/>
</dbReference>
<keyword evidence="2" id="KW-0238">DNA-binding</keyword>
<dbReference type="GO" id="GO:0043565">
    <property type="term" value="F:sequence-specific DNA binding"/>
    <property type="evidence" value="ECO:0007669"/>
    <property type="project" value="InterPro"/>
</dbReference>
<reference evidence="6 7" key="1">
    <citation type="submission" date="2019-12" db="EMBL/GenBank/DDBJ databases">
        <authorList>
            <person name="Reyes-Prieto M."/>
        </authorList>
    </citation>
    <scope>NUCLEOTIDE SEQUENCE [LARGE SCALE GENOMIC DNA]</scope>
    <source>
        <strain evidence="6">HF14-78462</strain>
    </source>
</reference>
<evidence type="ECO:0000256" key="1">
    <source>
        <dbReference type="ARBA" id="ARBA00023015"/>
    </source>
</evidence>
<dbReference type="PANTHER" id="PTHR46796">
    <property type="entry name" value="HTH-TYPE TRANSCRIPTIONAL ACTIVATOR RHAS-RELATED"/>
    <property type="match status" value="1"/>
</dbReference>
<dbReference type="InterPro" id="IPR018062">
    <property type="entry name" value="HTH_AraC-typ_CS"/>
</dbReference>
<dbReference type="InterPro" id="IPR050204">
    <property type="entry name" value="AraC_XylS_family_regulators"/>
</dbReference>
<dbReference type="GO" id="GO:0003700">
    <property type="term" value="F:DNA-binding transcription factor activity"/>
    <property type="evidence" value="ECO:0007669"/>
    <property type="project" value="InterPro"/>
</dbReference>
<dbReference type="PROSITE" id="PS01124">
    <property type="entry name" value="HTH_ARAC_FAMILY_2"/>
    <property type="match status" value="1"/>
</dbReference>